<evidence type="ECO:0000256" key="3">
    <source>
        <dbReference type="PROSITE-ProRule" id="PRU00221"/>
    </source>
</evidence>
<feature type="region of interest" description="Disordered" evidence="4">
    <location>
        <begin position="14"/>
        <end position="58"/>
    </location>
</feature>
<evidence type="ECO:0000259" key="5">
    <source>
        <dbReference type="PROSITE" id="PS50897"/>
    </source>
</evidence>
<dbReference type="STRING" id="5539.A0A3E2HPI6"/>
<comment type="caution">
    <text evidence="6">The sequence shown here is derived from an EMBL/GenBank/DDBJ whole genome shotgun (WGS) entry which is preliminary data.</text>
</comment>
<dbReference type="PROSITE" id="PS50082">
    <property type="entry name" value="WD_REPEATS_2"/>
    <property type="match status" value="2"/>
</dbReference>
<feature type="compositionally biased region" description="Polar residues" evidence="4">
    <location>
        <begin position="80"/>
        <end position="89"/>
    </location>
</feature>
<dbReference type="CDD" id="cd00200">
    <property type="entry name" value="WD40"/>
    <property type="match status" value="1"/>
</dbReference>
<dbReference type="InterPro" id="IPR001680">
    <property type="entry name" value="WD40_rpt"/>
</dbReference>
<dbReference type="Pfam" id="PF00400">
    <property type="entry name" value="WD40"/>
    <property type="match status" value="4"/>
</dbReference>
<proteinExistence type="predicted"/>
<dbReference type="OMA" id="GHISGCV"/>
<dbReference type="OrthoDB" id="972532at2759"/>
<feature type="non-terminal residue" evidence="6">
    <location>
        <position position="1"/>
    </location>
</feature>
<feature type="non-terminal residue" evidence="6">
    <location>
        <position position="737"/>
    </location>
</feature>
<dbReference type="Pfam" id="PF23627">
    <property type="entry name" value="LisH_WDR26"/>
    <property type="match status" value="1"/>
</dbReference>
<dbReference type="AlphaFoldDB" id="A0A3E2HPI6"/>
<keyword evidence="1 3" id="KW-0853">WD repeat</keyword>
<name>A0A3E2HPI6_SCYLI</name>
<feature type="repeat" description="WD" evidence="3">
    <location>
        <begin position="465"/>
        <end position="506"/>
    </location>
</feature>
<gene>
    <name evidence="6" type="ORF">B7463_g1059</name>
</gene>
<dbReference type="EMBL" id="NCSJ02000010">
    <property type="protein sequence ID" value="RFU35267.1"/>
    <property type="molecule type" value="Genomic_DNA"/>
</dbReference>
<evidence type="ECO:0000313" key="7">
    <source>
        <dbReference type="Proteomes" id="UP000258309"/>
    </source>
</evidence>
<dbReference type="PANTHER" id="PTHR22838:SF0">
    <property type="entry name" value="WD REPEAT-CONTAINING PROTEIN 26"/>
    <property type="match status" value="1"/>
</dbReference>
<protein>
    <recommendedName>
        <fullName evidence="5">CTLH domain-containing protein</fullName>
    </recommendedName>
</protein>
<feature type="domain" description="CTLH" evidence="5">
    <location>
        <begin position="235"/>
        <end position="308"/>
    </location>
</feature>
<accession>A0A3E2HPI6</accession>
<keyword evidence="7" id="KW-1185">Reference proteome</keyword>
<feature type="compositionally biased region" description="Low complexity" evidence="4">
    <location>
        <begin position="23"/>
        <end position="34"/>
    </location>
</feature>
<dbReference type="InterPro" id="IPR036322">
    <property type="entry name" value="WD40_repeat_dom_sf"/>
</dbReference>
<feature type="repeat" description="WD" evidence="3">
    <location>
        <begin position="423"/>
        <end position="464"/>
    </location>
</feature>
<dbReference type="GO" id="GO:0043161">
    <property type="term" value="P:proteasome-mediated ubiquitin-dependent protein catabolic process"/>
    <property type="evidence" value="ECO:0007669"/>
    <property type="project" value="TreeGrafter"/>
</dbReference>
<evidence type="ECO:0000313" key="6">
    <source>
        <dbReference type="EMBL" id="RFU35267.1"/>
    </source>
</evidence>
<evidence type="ECO:0000256" key="2">
    <source>
        <dbReference type="ARBA" id="ARBA00022737"/>
    </source>
</evidence>
<evidence type="ECO:0000256" key="4">
    <source>
        <dbReference type="SAM" id="MobiDB-lite"/>
    </source>
</evidence>
<dbReference type="Proteomes" id="UP000258309">
    <property type="component" value="Unassembled WGS sequence"/>
</dbReference>
<dbReference type="PROSITE" id="PS50294">
    <property type="entry name" value="WD_REPEATS_REGION"/>
    <property type="match status" value="2"/>
</dbReference>
<sequence length="737" mass="81398">MTLSLFSRGIPAEVVLADDHSQPTSPSTSDDPYTPTSPPYPPSTTISAPNTTVHHNQQTLPHIATSIPNSNSFFQQGITEPLVPSSNQILGRRRRQERSPEPEQPPEAQGSSSSSANSRPAEHHRSRKRRRQESEMRPDSAGSGSNGTARPFSNGSTPSAFQKTALSNSPNGSRKSPIATNGSISTNGHSESKPQPSYFGHDREEVTRILVQALSDLGYNGAAGTLSQESGYDLESPTVAAFRNAVLQGEWNEAEELLFGSSGSPGRGATETSGNGLVLQEGVDKNVMRFWLRQQKFLELLEERDTGRALMVLRSELTPLYQDTSKLHFLSSLLMCPSTEDLKQRANWDGAYGESRHHLLSQLSKFISPSVMLPEHRLAVLLHQVKRNQIANCLYHNTAISPSLYQDHICDRNNFPLNTIVELTKHSGEVWQVQFSHDGRRLATGGGDGNVIIYEVPAFEEFAVLSDHHSGICCIAWSPDDTMIVTCAQDKRAVLWNADDKSIIRTVSRFGEPVSSCVWAPDGQSFVTGCLDKERNLCQWNLNGEMIYDWLRAHRIQDLAMSPDGNRLIAMDNEHHIHVYNFVTKQLEYEIDFKVNLTSVSISQDSRYLLINNIEGEAQMLDIDTRDTVRTFISGEKGGHFVIRSAFGGANESFVITGSEEGSVFIYHKENGTLVEKLEGHKGSCCNSVSWNPTDPCMFASAGDDGKVKIWSNQDAGLLVAKPSNGSTNSREQLNQW</sequence>
<dbReference type="PROSITE" id="PS50897">
    <property type="entry name" value="CTLH"/>
    <property type="match status" value="1"/>
</dbReference>
<dbReference type="Gene3D" id="2.130.10.10">
    <property type="entry name" value="YVTN repeat-like/Quinoprotein amine dehydrogenase"/>
    <property type="match status" value="1"/>
</dbReference>
<dbReference type="PANTHER" id="PTHR22838">
    <property type="entry name" value="WD REPEAT PROTEIN 26-RELATED"/>
    <property type="match status" value="1"/>
</dbReference>
<dbReference type="InterPro" id="IPR015943">
    <property type="entry name" value="WD40/YVTN_repeat-like_dom_sf"/>
</dbReference>
<feature type="compositionally biased region" description="Basic residues" evidence="4">
    <location>
        <begin position="122"/>
        <end position="131"/>
    </location>
</feature>
<evidence type="ECO:0000256" key="1">
    <source>
        <dbReference type="ARBA" id="ARBA00022574"/>
    </source>
</evidence>
<organism evidence="6 7">
    <name type="scientific">Scytalidium lignicola</name>
    <name type="common">Hyphomycete</name>
    <dbReference type="NCBI Taxonomy" id="5539"/>
    <lineage>
        <taxon>Eukaryota</taxon>
        <taxon>Fungi</taxon>
        <taxon>Dikarya</taxon>
        <taxon>Ascomycota</taxon>
        <taxon>Pezizomycotina</taxon>
        <taxon>Leotiomycetes</taxon>
        <taxon>Leotiomycetes incertae sedis</taxon>
        <taxon>Scytalidium</taxon>
    </lineage>
</organism>
<reference evidence="6 7" key="1">
    <citation type="submission" date="2018-05" db="EMBL/GenBank/DDBJ databases">
        <title>Draft genome sequence of Scytalidium lignicola DSM 105466, a ubiquitous saprotrophic fungus.</title>
        <authorList>
            <person name="Buettner E."/>
            <person name="Gebauer A.M."/>
            <person name="Hofrichter M."/>
            <person name="Liers C."/>
            <person name="Kellner H."/>
        </authorList>
    </citation>
    <scope>NUCLEOTIDE SEQUENCE [LARGE SCALE GENOMIC DNA]</scope>
    <source>
        <strain evidence="6 7">DSM 105466</strain>
    </source>
</reference>
<dbReference type="SUPFAM" id="SSF50978">
    <property type="entry name" value="WD40 repeat-like"/>
    <property type="match status" value="1"/>
</dbReference>
<feature type="compositionally biased region" description="Polar residues" evidence="4">
    <location>
        <begin position="142"/>
        <end position="195"/>
    </location>
</feature>
<dbReference type="InterPro" id="IPR006595">
    <property type="entry name" value="CTLH_C"/>
</dbReference>
<feature type="compositionally biased region" description="Low complexity" evidence="4">
    <location>
        <begin position="106"/>
        <end position="119"/>
    </location>
</feature>
<dbReference type="SMART" id="SM00320">
    <property type="entry name" value="WD40"/>
    <property type="match status" value="7"/>
</dbReference>
<feature type="compositionally biased region" description="Polar residues" evidence="4">
    <location>
        <begin position="46"/>
        <end position="58"/>
    </location>
</feature>
<dbReference type="InterPro" id="IPR051350">
    <property type="entry name" value="WD_repeat-ST_regulator"/>
</dbReference>
<keyword evidence="2" id="KW-0677">Repeat</keyword>
<dbReference type="GO" id="GO:0034657">
    <property type="term" value="C:GID complex"/>
    <property type="evidence" value="ECO:0007669"/>
    <property type="project" value="TreeGrafter"/>
</dbReference>
<feature type="region of interest" description="Disordered" evidence="4">
    <location>
        <begin position="80"/>
        <end position="199"/>
    </location>
</feature>